<dbReference type="eggNOG" id="COG0863">
    <property type="taxonomic scope" value="Bacteria"/>
</dbReference>
<dbReference type="Gene3D" id="3.40.50.150">
    <property type="entry name" value="Vaccinia Virus protein VP39"/>
    <property type="match status" value="1"/>
</dbReference>
<reference evidence="11" key="1">
    <citation type="submission" date="2011-04" db="EMBL/GenBank/DDBJ databases">
        <title>The complete genome of Treponema brennaborense DSM 12168.</title>
        <authorList>
            <person name="Lucas S."/>
            <person name="Han J."/>
            <person name="Lapidus A."/>
            <person name="Bruce D."/>
            <person name="Goodwin L."/>
            <person name="Pitluck S."/>
            <person name="Peters L."/>
            <person name="Kyrpides N."/>
            <person name="Mavromatis K."/>
            <person name="Ivanova N."/>
            <person name="Mikhailova N."/>
            <person name="Pagani I."/>
            <person name="Teshima H."/>
            <person name="Detter J.C."/>
            <person name="Tapia R."/>
            <person name="Han C."/>
            <person name="Land M."/>
            <person name="Hauser L."/>
            <person name="Markowitz V."/>
            <person name="Cheng J.-F."/>
            <person name="Hugenholtz P."/>
            <person name="Woyke T."/>
            <person name="Wu D."/>
            <person name="Gronow S."/>
            <person name="Wellnitz S."/>
            <person name="Brambilla E."/>
            <person name="Klenk H.-P."/>
            <person name="Eisen J.A."/>
        </authorList>
    </citation>
    <scope>NUCLEOTIDE SEQUENCE [LARGE SCALE GENOMIC DNA]</scope>
    <source>
        <strain evidence="11">DSM 12168 / CIP 105900 / DD5/3</strain>
    </source>
</reference>
<keyword evidence="4" id="KW-0949">S-adenosyl-L-methionine</keyword>
<dbReference type="PROSITE" id="PS00093">
    <property type="entry name" value="N4_MTASE"/>
    <property type="match status" value="1"/>
</dbReference>
<dbReference type="RefSeq" id="WP_013757259.1">
    <property type="nucleotide sequence ID" value="NC_015500.1"/>
</dbReference>
<evidence type="ECO:0000256" key="8">
    <source>
        <dbReference type="RuleBase" id="RU362026"/>
    </source>
</evidence>
<evidence type="ECO:0000256" key="4">
    <source>
        <dbReference type="ARBA" id="ARBA00022691"/>
    </source>
</evidence>
<keyword evidence="11" id="KW-1185">Reference proteome</keyword>
<dbReference type="GO" id="GO:0008170">
    <property type="term" value="F:N-methyltransferase activity"/>
    <property type="evidence" value="ECO:0007669"/>
    <property type="project" value="InterPro"/>
</dbReference>
<feature type="domain" description="DNA methylase N-4/N-6" evidence="9">
    <location>
        <begin position="131"/>
        <end position="362"/>
    </location>
</feature>
<evidence type="ECO:0000256" key="6">
    <source>
        <dbReference type="ARBA" id="ARBA00023125"/>
    </source>
</evidence>
<evidence type="ECO:0000256" key="5">
    <source>
        <dbReference type="ARBA" id="ARBA00022747"/>
    </source>
</evidence>
<dbReference type="OrthoDB" id="9773571at2"/>
<organism evidence="10 11">
    <name type="scientific">Treponema brennaborense (strain DSM 12168 / CIP 105900 / DD5/3)</name>
    <dbReference type="NCBI Taxonomy" id="906968"/>
    <lineage>
        <taxon>Bacteria</taxon>
        <taxon>Pseudomonadati</taxon>
        <taxon>Spirochaetota</taxon>
        <taxon>Spirochaetia</taxon>
        <taxon>Spirochaetales</taxon>
        <taxon>Treponemataceae</taxon>
        <taxon>Treponema</taxon>
    </lineage>
</organism>
<evidence type="ECO:0000259" key="9">
    <source>
        <dbReference type="Pfam" id="PF01555"/>
    </source>
</evidence>
<keyword evidence="6" id="KW-0238">DNA-binding</keyword>
<gene>
    <name evidence="10" type="ordered locus">Trebr_0084</name>
</gene>
<dbReference type="KEGG" id="tbe:Trebr_0084"/>
<dbReference type="PRINTS" id="PR00508">
    <property type="entry name" value="S21N4MTFRASE"/>
</dbReference>
<keyword evidence="3" id="KW-0808">Transferase</keyword>
<dbReference type="InterPro" id="IPR017985">
    <property type="entry name" value="MeTrfase_CN4_CS"/>
</dbReference>
<sequence length="399" mass="46482">MARSKNKQQNYMVKSVDDAKKIAFVYLKSIMLDKVIDFGLPEVDDRYHIWRVPLLHNSHLLGEVVIDSLTSLIDEQKTTKPNILENRILQRKENTAQSKKNGDSPKISHVINTIGLGDSEELLNETPAESIDLVFTSPPYYNARPEYADYETYEDYLNKMRKIIRACHRVLNEGRFFVINISPILIRRSSRSESSKRIAVPFDFHRLFIEEGFEFIDDIIWVKPEGAGWATGRGRRFSADRNPLQYKPVPVTEYILVYRKKTDKLIDWHIRKHPDQKLVEQSKIEDGYEVTNIWKITPAHSKKHPAIFPVSLAEKVIQYYSFVNDVILDPFGGIGTVGDAANKLNRRYVLFEMNDEYMKEIKQKALRWTSGKVDQINWINTQPPNRNQKYLEFTGEDDE</sequence>
<evidence type="ECO:0000313" key="11">
    <source>
        <dbReference type="Proteomes" id="UP000006546"/>
    </source>
</evidence>
<dbReference type="EMBL" id="CP002696">
    <property type="protein sequence ID" value="AEE15539.1"/>
    <property type="molecule type" value="Genomic_DNA"/>
</dbReference>
<evidence type="ECO:0000256" key="3">
    <source>
        <dbReference type="ARBA" id="ARBA00022679"/>
    </source>
</evidence>
<dbReference type="GO" id="GO:0015667">
    <property type="term" value="F:site-specific DNA-methyltransferase (cytosine-N4-specific) activity"/>
    <property type="evidence" value="ECO:0007669"/>
    <property type="project" value="UniProtKB-EC"/>
</dbReference>
<dbReference type="InterPro" id="IPR001091">
    <property type="entry name" value="RM_Methyltransferase"/>
</dbReference>
<accession>F4LKS8</accession>
<dbReference type="eggNOG" id="COG2189">
    <property type="taxonomic scope" value="Bacteria"/>
</dbReference>
<evidence type="ECO:0000256" key="1">
    <source>
        <dbReference type="ARBA" id="ARBA00010203"/>
    </source>
</evidence>
<keyword evidence="5" id="KW-0680">Restriction system</keyword>
<comment type="similarity">
    <text evidence="1">Belongs to the N(4)/N(6)-methyltransferase family. N(4) subfamily.</text>
</comment>
<dbReference type="Pfam" id="PF01555">
    <property type="entry name" value="N6_N4_Mtase"/>
    <property type="match status" value="1"/>
</dbReference>
<dbReference type="HOGENOM" id="CLU_024927_2_2_12"/>
<dbReference type="AlphaFoldDB" id="F4LKS8"/>
<dbReference type="EC" id="2.1.1.-" evidence="8"/>
<comment type="catalytic activity">
    <reaction evidence="7">
        <text>a 2'-deoxycytidine in DNA + S-adenosyl-L-methionine = an N(4)-methyl-2'-deoxycytidine in DNA + S-adenosyl-L-homocysteine + H(+)</text>
        <dbReference type="Rhea" id="RHEA:16857"/>
        <dbReference type="Rhea" id="RHEA-COMP:11369"/>
        <dbReference type="Rhea" id="RHEA-COMP:13674"/>
        <dbReference type="ChEBI" id="CHEBI:15378"/>
        <dbReference type="ChEBI" id="CHEBI:57856"/>
        <dbReference type="ChEBI" id="CHEBI:59789"/>
        <dbReference type="ChEBI" id="CHEBI:85452"/>
        <dbReference type="ChEBI" id="CHEBI:137933"/>
        <dbReference type="EC" id="2.1.1.113"/>
    </reaction>
</comment>
<evidence type="ECO:0000256" key="2">
    <source>
        <dbReference type="ARBA" id="ARBA00022603"/>
    </source>
</evidence>
<protein>
    <recommendedName>
        <fullName evidence="8">Methyltransferase</fullName>
        <ecNumber evidence="8">2.1.1.-</ecNumber>
    </recommendedName>
</protein>
<dbReference type="InterPro" id="IPR029063">
    <property type="entry name" value="SAM-dependent_MTases_sf"/>
</dbReference>
<dbReference type="InterPro" id="IPR002941">
    <property type="entry name" value="DNA_methylase_N4/N6"/>
</dbReference>
<keyword evidence="2 10" id="KW-0489">Methyltransferase</keyword>
<dbReference type="Proteomes" id="UP000006546">
    <property type="component" value="Chromosome"/>
</dbReference>
<dbReference type="GO" id="GO:0032259">
    <property type="term" value="P:methylation"/>
    <property type="evidence" value="ECO:0007669"/>
    <property type="project" value="UniProtKB-KW"/>
</dbReference>
<dbReference type="STRING" id="906968.Trebr_0084"/>
<dbReference type="REBASE" id="35674">
    <property type="entry name" value="M.Tbr12168ORF84P"/>
</dbReference>
<dbReference type="GO" id="GO:0003677">
    <property type="term" value="F:DNA binding"/>
    <property type="evidence" value="ECO:0007669"/>
    <property type="project" value="UniProtKB-KW"/>
</dbReference>
<evidence type="ECO:0000313" key="10">
    <source>
        <dbReference type="EMBL" id="AEE15539.1"/>
    </source>
</evidence>
<evidence type="ECO:0000256" key="7">
    <source>
        <dbReference type="ARBA" id="ARBA00049120"/>
    </source>
</evidence>
<name>F4LKS8_TREBD</name>
<proteinExistence type="inferred from homology"/>
<dbReference type="SUPFAM" id="SSF53335">
    <property type="entry name" value="S-adenosyl-L-methionine-dependent methyltransferases"/>
    <property type="match status" value="1"/>
</dbReference>
<dbReference type="GO" id="GO:0009307">
    <property type="term" value="P:DNA restriction-modification system"/>
    <property type="evidence" value="ECO:0007669"/>
    <property type="project" value="UniProtKB-KW"/>
</dbReference>